<dbReference type="AlphaFoldDB" id="A0A4Y2RBP1"/>
<dbReference type="Proteomes" id="UP000499080">
    <property type="component" value="Unassembled WGS sequence"/>
</dbReference>
<proteinExistence type="predicted"/>
<sequence>MFKILFKKGLEENYNKLYLSPSTYISEENRLNDFITSSIGRNFHQEAEAQEFQTTRKLKLALIRLNWQKTFLRGTNEERKPQKCFVKLIARFYEKWHI</sequence>
<reference evidence="1 2" key="1">
    <citation type="journal article" date="2019" name="Sci. Rep.">
        <title>Orb-weaving spider Araneus ventricosus genome elucidates the spidroin gene catalogue.</title>
        <authorList>
            <person name="Kono N."/>
            <person name="Nakamura H."/>
            <person name="Ohtoshi R."/>
            <person name="Moran D.A.P."/>
            <person name="Shinohara A."/>
            <person name="Yoshida Y."/>
            <person name="Fujiwara M."/>
            <person name="Mori M."/>
            <person name="Tomita M."/>
            <person name="Arakawa K."/>
        </authorList>
    </citation>
    <scope>NUCLEOTIDE SEQUENCE [LARGE SCALE GENOMIC DNA]</scope>
</reference>
<name>A0A4Y2RBP1_ARAVE</name>
<evidence type="ECO:0000313" key="1">
    <source>
        <dbReference type="EMBL" id="GBN73168.1"/>
    </source>
</evidence>
<accession>A0A4Y2RBP1</accession>
<organism evidence="1 2">
    <name type="scientific">Araneus ventricosus</name>
    <name type="common">Orbweaver spider</name>
    <name type="synonym">Epeira ventricosa</name>
    <dbReference type="NCBI Taxonomy" id="182803"/>
    <lineage>
        <taxon>Eukaryota</taxon>
        <taxon>Metazoa</taxon>
        <taxon>Ecdysozoa</taxon>
        <taxon>Arthropoda</taxon>
        <taxon>Chelicerata</taxon>
        <taxon>Arachnida</taxon>
        <taxon>Araneae</taxon>
        <taxon>Araneomorphae</taxon>
        <taxon>Entelegynae</taxon>
        <taxon>Araneoidea</taxon>
        <taxon>Araneidae</taxon>
        <taxon>Araneus</taxon>
    </lineage>
</organism>
<comment type="caution">
    <text evidence="1">The sequence shown here is derived from an EMBL/GenBank/DDBJ whole genome shotgun (WGS) entry which is preliminary data.</text>
</comment>
<protein>
    <submittedName>
        <fullName evidence="1">Uncharacterized protein</fullName>
    </submittedName>
</protein>
<evidence type="ECO:0000313" key="2">
    <source>
        <dbReference type="Proteomes" id="UP000499080"/>
    </source>
</evidence>
<keyword evidence="2" id="KW-1185">Reference proteome</keyword>
<dbReference type="EMBL" id="BGPR01016479">
    <property type="protein sequence ID" value="GBN73168.1"/>
    <property type="molecule type" value="Genomic_DNA"/>
</dbReference>
<gene>
    <name evidence="1" type="ORF">AVEN_85103_1</name>
</gene>